<reference evidence="1 2" key="1">
    <citation type="submission" date="2020-04" db="EMBL/GenBank/DDBJ databases">
        <title>Perkinsus olseni comparative genomics.</title>
        <authorList>
            <person name="Bogema D.R."/>
        </authorList>
    </citation>
    <scope>NUCLEOTIDE SEQUENCE [LARGE SCALE GENOMIC DNA]</scope>
    <source>
        <strain evidence="1">ATCC PRA-179</strain>
    </source>
</reference>
<evidence type="ECO:0000313" key="1">
    <source>
        <dbReference type="EMBL" id="KAF4651255.1"/>
    </source>
</evidence>
<protein>
    <submittedName>
        <fullName evidence="1">Uncharacterized protein</fullName>
    </submittedName>
</protein>
<dbReference type="OrthoDB" id="454979at2759"/>
<accession>A0A7J6KVB9</accession>
<comment type="caution">
    <text evidence="1">The sequence shown here is derived from an EMBL/GenBank/DDBJ whole genome shotgun (WGS) entry which is preliminary data.</text>
</comment>
<dbReference type="AlphaFoldDB" id="A0A7J6KVB9"/>
<gene>
    <name evidence="1" type="ORF">FOZ61_010633</name>
</gene>
<proteinExistence type="predicted"/>
<sequence>MQALERAGCKYAAYPVLIPPARRLSRSASLFCAYDAACRGSRCPQRLTLIVFKGCHSTRPFSSVTRTRDPSCYSIP</sequence>
<name>A0A7J6KVB9_PEROL</name>
<dbReference type="EMBL" id="JABAHT010000884">
    <property type="protein sequence ID" value="KAF4651255.1"/>
    <property type="molecule type" value="Genomic_DNA"/>
</dbReference>
<dbReference type="Proteomes" id="UP000570595">
    <property type="component" value="Unassembled WGS sequence"/>
</dbReference>
<organism evidence="1 2">
    <name type="scientific">Perkinsus olseni</name>
    <name type="common">Perkinsus atlanticus</name>
    <dbReference type="NCBI Taxonomy" id="32597"/>
    <lineage>
        <taxon>Eukaryota</taxon>
        <taxon>Sar</taxon>
        <taxon>Alveolata</taxon>
        <taxon>Perkinsozoa</taxon>
        <taxon>Perkinsea</taxon>
        <taxon>Perkinsida</taxon>
        <taxon>Perkinsidae</taxon>
        <taxon>Perkinsus</taxon>
    </lineage>
</organism>
<evidence type="ECO:0000313" key="2">
    <source>
        <dbReference type="Proteomes" id="UP000570595"/>
    </source>
</evidence>